<dbReference type="AlphaFoldDB" id="A0A3N4HVC2"/>
<evidence type="ECO:0000313" key="3">
    <source>
        <dbReference type="Proteomes" id="UP000275078"/>
    </source>
</evidence>
<accession>A0A3N4HVC2</accession>
<dbReference type="EMBL" id="ML119723">
    <property type="protein sequence ID" value="RPA77629.1"/>
    <property type="molecule type" value="Genomic_DNA"/>
</dbReference>
<feature type="region of interest" description="Disordered" evidence="1">
    <location>
        <begin position="121"/>
        <end position="164"/>
    </location>
</feature>
<sequence>MATEVLAHRLLAGSTTKMHYCQIEISSMTRVSSSRDLLGIDLRLGTLKDRSPEETPWNSAYHRFSTVTALGSKNVTVFHPRSPSSRTFLPHNLLHNKAPTYTFPFTMFSYWKAAKPTANEACNGKDTEPCTQVEDNESSSEKNTESKSKPGSTGTELSDAHHGLTDPHEYLSSRVLYTYNQLLLNEFENRLLTTDVSEALRPRIQAGIYILPHVMKLKTKLTKWADEHGVLRLDVKLDERSGIINYHAKKVKCKYHVPFFVPPARAAVKHGKNEQAPVYPSVQRECQCEEDSVVLREELLFGMLILSQNVSKYFLSNVFEDAAYLSRDIKQLGRTLFTDVLKTKPINEDAKAVRYTYAVESDNMDLLDVNNIPIDFEEIKADIEEEMKWAHEDFKDVPVTESRWGHNMVDAFCLIDDHIASVLEEDCDEF</sequence>
<reference evidence="2 3" key="1">
    <citation type="journal article" date="2018" name="Nat. Ecol. Evol.">
        <title>Pezizomycetes genomes reveal the molecular basis of ectomycorrhizal truffle lifestyle.</title>
        <authorList>
            <person name="Murat C."/>
            <person name="Payen T."/>
            <person name="Noel B."/>
            <person name="Kuo A."/>
            <person name="Morin E."/>
            <person name="Chen J."/>
            <person name="Kohler A."/>
            <person name="Krizsan K."/>
            <person name="Balestrini R."/>
            <person name="Da Silva C."/>
            <person name="Montanini B."/>
            <person name="Hainaut M."/>
            <person name="Levati E."/>
            <person name="Barry K.W."/>
            <person name="Belfiori B."/>
            <person name="Cichocki N."/>
            <person name="Clum A."/>
            <person name="Dockter R.B."/>
            <person name="Fauchery L."/>
            <person name="Guy J."/>
            <person name="Iotti M."/>
            <person name="Le Tacon F."/>
            <person name="Lindquist E.A."/>
            <person name="Lipzen A."/>
            <person name="Malagnac F."/>
            <person name="Mello A."/>
            <person name="Molinier V."/>
            <person name="Miyauchi S."/>
            <person name="Poulain J."/>
            <person name="Riccioni C."/>
            <person name="Rubini A."/>
            <person name="Sitrit Y."/>
            <person name="Splivallo R."/>
            <person name="Traeger S."/>
            <person name="Wang M."/>
            <person name="Zifcakova L."/>
            <person name="Wipf D."/>
            <person name="Zambonelli A."/>
            <person name="Paolocci F."/>
            <person name="Nowrousian M."/>
            <person name="Ottonello S."/>
            <person name="Baldrian P."/>
            <person name="Spatafora J.W."/>
            <person name="Henrissat B."/>
            <person name="Nagy L.G."/>
            <person name="Aury J.M."/>
            <person name="Wincker P."/>
            <person name="Grigoriev I.V."/>
            <person name="Bonfante P."/>
            <person name="Martin F.M."/>
        </authorList>
    </citation>
    <scope>NUCLEOTIDE SEQUENCE [LARGE SCALE GENOMIC DNA]</scope>
    <source>
        <strain evidence="2 3">RN42</strain>
    </source>
</reference>
<keyword evidence="3" id="KW-1185">Reference proteome</keyword>
<dbReference type="Proteomes" id="UP000275078">
    <property type="component" value="Unassembled WGS sequence"/>
</dbReference>
<gene>
    <name evidence="2" type="ORF">BJ508DRAFT_350215</name>
</gene>
<organism evidence="2 3">
    <name type="scientific">Ascobolus immersus RN42</name>
    <dbReference type="NCBI Taxonomy" id="1160509"/>
    <lineage>
        <taxon>Eukaryota</taxon>
        <taxon>Fungi</taxon>
        <taxon>Dikarya</taxon>
        <taxon>Ascomycota</taxon>
        <taxon>Pezizomycotina</taxon>
        <taxon>Pezizomycetes</taxon>
        <taxon>Pezizales</taxon>
        <taxon>Ascobolaceae</taxon>
        <taxon>Ascobolus</taxon>
    </lineage>
</organism>
<name>A0A3N4HVC2_ASCIM</name>
<feature type="compositionally biased region" description="Basic and acidic residues" evidence="1">
    <location>
        <begin position="139"/>
        <end position="148"/>
    </location>
</feature>
<evidence type="ECO:0000256" key="1">
    <source>
        <dbReference type="SAM" id="MobiDB-lite"/>
    </source>
</evidence>
<protein>
    <submittedName>
        <fullName evidence="2">Uncharacterized protein</fullName>
    </submittedName>
</protein>
<evidence type="ECO:0000313" key="2">
    <source>
        <dbReference type="EMBL" id="RPA77629.1"/>
    </source>
</evidence>
<proteinExistence type="predicted"/>